<evidence type="ECO:0000313" key="3">
    <source>
        <dbReference type="Proteomes" id="UP001152749"/>
    </source>
</evidence>
<protein>
    <submittedName>
        <fullName evidence="2">Uncharacterized protein</fullName>
    </submittedName>
</protein>
<proteinExistence type="predicted"/>
<keyword evidence="1" id="KW-0472">Membrane</keyword>
<sequence length="81" mass="9657">MDWILLFEKQILYSYYVFLILFNLTTIYLILSILFDDHLICISLAEILKMYSLRKLVYLLFINGMSNMLFICVSLIAKLYS</sequence>
<gene>
    <name evidence="2" type="ORF">TRV642_3884</name>
</gene>
<feature type="transmembrane region" description="Helical" evidence="1">
    <location>
        <begin position="12"/>
        <end position="35"/>
    </location>
</feature>
<feature type="transmembrane region" description="Helical" evidence="1">
    <location>
        <begin position="56"/>
        <end position="77"/>
    </location>
</feature>
<keyword evidence="1" id="KW-1133">Transmembrane helix</keyword>
<organism evidence="2 3">
    <name type="scientific">Flavobacterium collinsii</name>
    <dbReference type="NCBI Taxonomy" id="1114861"/>
    <lineage>
        <taxon>Bacteria</taxon>
        <taxon>Pseudomonadati</taxon>
        <taxon>Bacteroidota</taxon>
        <taxon>Flavobacteriia</taxon>
        <taxon>Flavobacteriales</taxon>
        <taxon>Flavobacteriaceae</taxon>
        <taxon>Flavobacterium</taxon>
    </lineage>
</organism>
<dbReference type="KEGG" id="fcs:TRV642_3884"/>
<dbReference type="Proteomes" id="UP001152749">
    <property type="component" value="Chromosome"/>
</dbReference>
<accession>A0A9W4TJW8</accession>
<name>A0A9W4TJW8_9FLAO</name>
<evidence type="ECO:0000313" key="2">
    <source>
        <dbReference type="EMBL" id="CAI2768624.1"/>
    </source>
</evidence>
<dbReference type="AlphaFoldDB" id="A0A9W4TJW8"/>
<dbReference type="EMBL" id="OX336425">
    <property type="protein sequence ID" value="CAI2768624.1"/>
    <property type="molecule type" value="Genomic_DNA"/>
</dbReference>
<reference evidence="2" key="1">
    <citation type="submission" date="2022-09" db="EMBL/GenBank/DDBJ databases">
        <authorList>
            <person name="Duchaud E."/>
        </authorList>
    </citation>
    <scope>NUCLEOTIDE SEQUENCE</scope>
    <source>
        <strain evidence="2">TRV642</strain>
    </source>
</reference>
<keyword evidence="1" id="KW-0812">Transmembrane</keyword>
<evidence type="ECO:0000256" key="1">
    <source>
        <dbReference type="SAM" id="Phobius"/>
    </source>
</evidence>